<keyword evidence="12" id="KW-1185">Reference proteome</keyword>
<dbReference type="GO" id="GO:0001228">
    <property type="term" value="F:DNA-binding transcription activator activity, RNA polymerase II-specific"/>
    <property type="evidence" value="ECO:0007669"/>
    <property type="project" value="TreeGrafter"/>
</dbReference>
<evidence type="ECO:0000256" key="8">
    <source>
        <dbReference type="ARBA" id="ARBA00023125"/>
    </source>
</evidence>
<dbReference type="InterPro" id="IPR013087">
    <property type="entry name" value="Znf_C2H2_type"/>
</dbReference>
<dbReference type="SMART" id="SM00355">
    <property type="entry name" value="ZnF_C2H2"/>
    <property type="match status" value="9"/>
</dbReference>
<keyword evidence="9" id="KW-0804">Transcription</keyword>
<evidence type="ECO:0000256" key="6">
    <source>
        <dbReference type="ARBA" id="ARBA00022833"/>
    </source>
</evidence>
<dbReference type="CDD" id="cd18186">
    <property type="entry name" value="BTB_POZ_ZBTB_KLHL-like"/>
    <property type="match status" value="1"/>
</dbReference>
<dbReference type="PROSITE" id="PS50157">
    <property type="entry name" value="ZINC_FINGER_C2H2_2"/>
    <property type="match status" value="6"/>
</dbReference>
<proteinExistence type="inferred from homology"/>
<dbReference type="InterPro" id="IPR036236">
    <property type="entry name" value="Znf_C2H2_sf"/>
</dbReference>
<keyword evidence="7" id="KW-0805">Transcription regulation</keyword>
<sequence>MDKPETISGVRSVPEAVGLKPCKDASREEFEAQDQLLVVERTPTSADTNTDSNVGNIVVNEAIESAENTEKCVEMPNSKCINETEENLASVSEQSKNTGMSSPVNECPTLVENISHPAALLDKLKLQKEAGRFCDIEIIVGDNKYPVHKCVFAASSAYFDVHFTTSSVQQLNIDCEDTQVIEALINYVYTGQIIVNINNAIELQRLANLYMLVDLSKGLEQYIQQTFTDQLRKDLNITPDILPVASKLNKSLKEQNSNVKLKKVKSDQEQTGKHNINTNDSEEHEPVIKRKRGRPFKKDKVIKDEESVIQKDLENEKLVVNPLSDDEDIIQEKTSVTTRSKRTATMILTRRKGKPMKHPTFDLLKCEHCDFKSRRTDLLQRHTLIKHNIGEGNSNFTAKVKFTYKCQECEFKADSNKDLVEHYKTHFDGPPYKCDQSGCKYKNNNVKYLLMHKVRHGSVKTHICSICSAGFWSMYELKTHMIKHTGNKDFACDQCESKFYTRNELSQHKFVHSKVNSFLCDECGFSTKHKATIIRHRKIHTGDLFHCQFPSCKYSTPRRTLMDAHTRCHLNIRSHVCTTCGQAFVEKSNLKRHERTHLPYKPFPCTMCDFACFRKDKLKDHLKKHHGVETESPPKANNNNKTLPRFNRFAVKKFSLSQNQGKTVEVSVDSEEKVTNQVSTLDSQENVTQQSAVTGQTITSLEPQQTIDQPSAVDIPSNVVIPVSNSLVATQGNNMEQVLQGEQSMGEDQLIIAQSYSDEHIYISQGENINIAAQGGQDSQSLPIKGDTATNQQGQLDQPNQILIATTPGSTSNQLQELVSQTIGTIADSQQEDGVMKWEIVATDASQGELQEGQIIQLQRDNNGEQSEGHIIHIHQEEGLAQIQPDPNNPQHFIQVPLIRNADGVPVTDPAIYQQQYASYTHMLLNPNIMM</sequence>
<keyword evidence="8" id="KW-0238">DNA-binding</keyword>
<dbReference type="PANTHER" id="PTHR24393">
    <property type="entry name" value="ZINC FINGER PROTEIN"/>
    <property type="match status" value="1"/>
</dbReference>
<dbReference type="SUPFAM" id="SSF57667">
    <property type="entry name" value="beta-beta-alpha zinc fingers"/>
    <property type="match status" value="4"/>
</dbReference>
<dbReference type="Gene3D" id="3.30.710.10">
    <property type="entry name" value="Potassium Channel Kv1.1, Chain A"/>
    <property type="match status" value="1"/>
</dbReference>
<dbReference type="InterPro" id="IPR000210">
    <property type="entry name" value="BTB/POZ_dom"/>
</dbReference>
<keyword evidence="5" id="KW-0863">Zinc-finger</keyword>
<evidence type="ECO:0000256" key="2">
    <source>
        <dbReference type="ARBA" id="ARBA00006991"/>
    </source>
</evidence>
<dbReference type="AlphaFoldDB" id="A0A8J1YB55"/>
<dbReference type="FunFam" id="3.30.160.60:FF:000145">
    <property type="entry name" value="Zinc finger protein 574"/>
    <property type="match status" value="1"/>
</dbReference>
<keyword evidence="10" id="KW-0539">Nucleus</keyword>
<evidence type="ECO:0000256" key="3">
    <source>
        <dbReference type="ARBA" id="ARBA00022723"/>
    </source>
</evidence>
<gene>
    <name evidence="11" type="ORF">OFUS_LOCUS186</name>
</gene>
<accession>A0A8J1YB55</accession>
<dbReference type="GO" id="GO:0008270">
    <property type="term" value="F:zinc ion binding"/>
    <property type="evidence" value="ECO:0007669"/>
    <property type="project" value="UniProtKB-KW"/>
</dbReference>
<dbReference type="SUPFAM" id="SSF54695">
    <property type="entry name" value="POZ domain"/>
    <property type="match status" value="1"/>
</dbReference>
<keyword evidence="3" id="KW-0479">Metal-binding</keyword>
<dbReference type="Proteomes" id="UP000749559">
    <property type="component" value="Unassembled WGS sequence"/>
</dbReference>
<dbReference type="SMART" id="SM00225">
    <property type="entry name" value="BTB"/>
    <property type="match status" value="1"/>
</dbReference>
<dbReference type="Pfam" id="PF00096">
    <property type="entry name" value="zf-C2H2"/>
    <property type="match status" value="1"/>
</dbReference>
<protein>
    <submittedName>
        <fullName evidence="11">Uncharacterized protein</fullName>
    </submittedName>
</protein>
<dbReference type="PROSITE" id="PS50097">
    <property type="entry name" value="BTB"/>
    <property type="match status" value="1"/>
</dbReference>
<dbReference type="FunFam" id="3.30.160.60:FF:001370">
    <property type="entry name" value="Zinc finger protein"/>
    <property type="match status" value="1"/>
</dbReference>
<dbReference type="GO" id="GO:0005634">
    <property type="term" value="C:nucleus"/>
    <property type="evidence" value="ECO:0007669"/>
    <property type="project" value="UniProtKB-SubCell"/>
</dbReference>
<evidence type="ECO:0000256" key="4">
    <source>
        <dbReference type="ARBA" id="ARBA00022737"/>
    </source>
</evidence>
<reference evidence="11" key="1">
    <citation type="submission" date="2022-03" db="EMBL/GenBank/DDBJ databases">
        <authorList>
            <person name="Martin C."/>
        </authorList>
    </citation>
    <scope>NUCLEOTIDE SEQUENCE</scope>
</reference>
<dbReference type="EMBL" id="CAIIXF020000001">
    <property type="protein sequence ID" value="CAH1772418.1"/>
    <property type="molecule type" value="Genomic_DNA"/>
</dbReference>
<keyword evidence="6" id="KW-0862">Zinc</keyword>
<organism evidence="11 12">
    <name type="scientific">Owenia fusiformis</name>
    <name type="common">Polychaete worm</name>
    <dbReference type="NCBI Taxonomy" id="6347"/>
    <lineage>
        <taxon>Eukaryota</taxon>
        <taxon>Metazoa</taxon>
        <taxon>Spiralia</taxon>
        <taxon>Lophotrochozoa</taxon>
        <taxon>Annelida</taxon>
        <taxon>Polychaeta</taxon>
        <taxon>Sedentaria</taxon>
        <taxon>Canalipalpata</taxon>
        <taxon>Sabellida</taxon>
        <taxon>Oweniida</taxon>
        <taxon>Oweniidae</taxon>
        <taxon>Owenia</taxon>
    </lineage>
</organism>
<evidence type="ECO:0000313" key="12">
    <source>
        <dbReference type="Proteomes" id="UP000749559"/>
    </source>
</evidence>
<evidence type="ECO:0000313" key="11">
    <source>
        <dbReference type="EMBL" id="CAH1772418.1"/>
    </source>
</evidence>
<evidence type="ECO:0000256" key="7">
    <source>
        <dbReference type="ARBA" id="ARBA00023015"/>
    </source>
</evidence>
<dbReference type="PROSITE" id="PS00028">
    <property type="entry name" value="ZINC_FINGER_C2H2_1"/>
    <property type="match status" value="4"/>
</dbReference>
<dbReference type="OrthoDB" id="6077919at2759"/>
<dbReference type="InterPro" id="IPR011333">
    <property type="entry name" value="SKP1/BTB/POZ_sf"/>
</dbReference>
<evidence type="ECO:0000256" key="5">
    <source>
        <dbReference type="ARBA" id="ARBA00022771"/>
    </source>
</evidence>
<keyword evidence="4" id="KW-0677">Repeat</keyword>
<evidence type="ECO:0000256" key="10">
    <source>
        <dbReference type="ARBA" id="ARBA00023242"/>
    </source>
</evidence>
<dbReference type="Gene3D" id="3.30.160.60">
    <property type="entry name" value="Classic Zinc Finger"/>
    <property type="match status" value="4"/>
</dbReference>
<evidence type="ECO:0000256" key="9">
    <source>
        <dbReference type="ARBA" id="ARBA00023163"/>
    </source>
</evidence>
<comment type="similarity">
    <text evidence="2">Belongs to the krueppel C2H2-type zinc-finger protein family.</text>
</comment>
<comment type="caution">
    <text evidence="11">The sequence shown here is derived from an EMBL/GenBank/DDBJ whole genome shotgun (WGS) entry which is preliminary data.</text>
</comment>
<comment type="subcellular location">
    <subcellularLocation>
        <location evidence="1">Nucleus</location>
    </subcellularLocation>
</comment>
<evidence type="ECO:0000256" key="1">
    <source>
        <dbReference type="ARBA" id="ARBA00004123"/>
    </source>
</evidence>
<dbReference type="Pfam" id="PF00651">
    <property type="entry name" value="BTB"/>
    <property type="match status" value="1"/>
</dbReference>
<name>A0A8J1YB55_OWEFU</name>
<dbReference type="GO" id="GO:0000978">
    <property type="term" value="F:RNA polymerase II cis-regulatory region sequence-specific DNA binding"/>
    <property type="evidence" value="ECO:0007669"/>
    <property type="project" value="TreeGrafter"/>
</dbReference>
<dbReference type="PANTHER" id="PTHR24393:SF34">
    <property type="entry name" value="PR_SET DOMAIN 13"/>
    <property type="match status" value="1"/>
</dbReference>